<dbReference type="AlphaFoldDB" id="G8X3E6"/>
<evidence type="ECO:0000313" key="3">
    <source>
        <dbReference type="Proteomes" id="UP000007842"/>
    </source>
</evidence>
<accession>G8X3E6</accession>
<dbReference type="PATRIC" id="fig|1003195.29.peg.4614"/>
<proteinExistence type="predicted"/>
<dbReference type="KEGG" id="scy:SCATT_46260"/>
<evidence type="ECO:0000256" key="1">
    <source>
        <dbReference type="SAM" id="MobiDB-lite"/>
    </source>
</evidence>
<feature type="compositionally biased region" description="Basic and acidic residues" evidence="1">
    <location>
        <begin position="26"/>
        <end position="38"/>
    </location>
</feature>
<sequence>MIGSLAEKAEKSMFPQVLITGSTRDGASEVRHSDRVRS</sequence>
<dbReference type="STRING" id="1003195.SCATT_46260"/>
<evidence type="ECO:0000313" key="2">
    <source>
        <dbReference type="EMBL" id="AEW96997.1"/>
    </source>
</evidence>
<gene>
    <name evidence="2" type="ordered locus">SCATT_46260</name>
</gene>
<dbReference type="EMBL" id="CP003219">
    <property type="protein sequence ID" value="AEW96997.1"/>
    <property type="molecule type" value="Genomic_DNA"/>
</dbReference>
<keyword evidence="3" id="KW-1185">Reference proteome</keyword>
<feature type="region of interest" description="Disordered" evidence="1">
    <location>
        <begin position="13"/>
        <end position="38"/>
    </location>
</feature>
<organism evidence="2 3">
    <name type="scientific">Streptantibioticus cattleyicolor (strain ATCC 35852 / DSM 46488 / JCM 4925 / NBRC 14057 / NRRL 8057)</name>
    <name type="common">Streptomyces cattleya</name>
    <dbReference type="NCBI Taxonomy" id="1003195"/>
    <lineage>
        <taxon>Bacteria</taxon>
        <taxon>Bacillati</taxon>
        <taxon>Actinomycetota</taxon>
        <taxon>Actinomycetes</taxon>
        <taxon>Kitasatosporales</taxon>
        <taxon>Streptomycetaceae</taxon>
        <taxon>Streptantibioticus</taxon>
    </lineage>
</organism>
<dbReference type="HOGENOM" id="CLU_3333406_0_0_11"/>
<protein>
    <submittedName>
        <fullName evidence="2">Uncharacterized protein</fullName>
    </submittedName>
</protein>
<dbReference type="Proteomes" id="UP000007842">
    <property type="component" value="Chromosome"/>
</dbReference>
<reference evidence="3" key="1">
    <citation type="submission" date="2011-12" db="EMBL/GenBank/DDBJ databases">
        <title>Complete genome sequence of Streptomyces cattleya strain DSM 46488.</title>
        <authorList>
            <person name="Ou H.-Y."/>
            <person name="Li P."/>
            <person name="Zhao C."/>
            <person name="O'Hagan D."/>
            <person name="Deng Z."/>
        </authorList>
    </citation>
    <scope>NUCLEOTIDE SEQUENCE [LARGE SCALE GENOMIC DNA]</scope>
    <source>
        <strain evidence="3">ATCC 35852 / DSM 46488 / JCM 4925 / NBRC 14057 / NRRL 8057</strain>
    </source>
</reference>
<name>G8X3E6_STREN</name>